<comment type="caution">
    <text evidence="1">The sequence shown here is derived from an EMBL/GenBank/DDBJ whole genome shotgun (WGS) entry which is preliminary data.</text>
</comment>
<dbReference type="InterPro" id="IPR004622">
    <property type="entry name" value="DNA_pol_HolB"/>
</dbReference>
<dbReference type="InterPro" id="IPR050238">
    <property type="entry name" value="DNA_Rep/Repair_Clamp_Loader"/>
</dbReference>
<dbReference type="PANTHER" id="PTHR11669:SF8">
    <property type="entry name" value="DNA POLYMERASE III SUBUNIT DELTA"/>
    <property type="match status" value="1"/>
</dbReference>
<proteinExistence type="predicted"/>
<dbReference type="PANTHER" id="PTHR11669">
    <property type="entry name" value="REPLICATION FACTOR C / DNA POLYMERASE III GAMMA-TAU SUBUNIT"/>
    <property type="match status" value="1"/>
</dbReference>
<dbReference type="GO" id="GO:0006261">
    <property type="term" value="P:DNA-templated DNA replication"/>
    <property type="evidence" value="ECO:0007669"/>
    <property type="project" value="TreeGrafter"/>
</dbReference>
<dbReference type="GO" id="GO:0003887">
    <property type="term" value="F:DNA-directed DNA polymerase activity"/>
    <property type="evidence" value="ECO:0007669"/>
    <property type="project" value="InterPro"/>
</dbReference>
<dbReference type="EMBL" id="LZRT01000107">
    <property type="protein sequence ID" value="OUM85320.1"/>
    <property type="molecule type" value="Genomic_DNA"/>
</dbReference>
<evidence type="ECO:0000313" key="1">
    <source>
        <dbReference type="EMBL" id="OUM85320.1"/>
    </source>
</evidence>
<dbReference type="Pfam" id="PF13177">
    <property type="entry name" value="DNA_pol3_delta2"/>
    <property type="match status" value="1"/>
</dbReference>
<dbReference type="InterPro" id="IPR027417">
    <property type="entry name" value="P-loop_NTPase"/>
</dbReference>
<dbReference type="AlphaFoldDB" id="A0A1Y3PDC6"/>
<protein>
    <submittedName>
        <fullName evidence="1">DNA polymerase III subunit delta</fullName>
    </submittedName>
</protein>
<dbReference type="Proteomes" id="UP000196475">
    <property type="component" value="Unassembled WGS sequence"/>
</dbReference>
<dbReference type="GO" id="GO:0008408">
    <property type="term" value="F:3'-5' exonuclease activity"/>
    <property type="evidence" value="ECO:0007669"/>
    <property type="project" value="InterPro"/>
</dbReference>
<name>A0A1Y3PDC6_9BACI</name>
<organism evidence="1 2">
    <name type="scientific">Bacillus thermozeamaize</name>
    <dbReference type="NCBI Taxonomy" id="230954"/>
    <lineage>
        <taxon>Bacteria</taxon>
        <taxon>Bacillati</taxon>
        <taxon>Bacillota</taxon>
        <taxon>Bacilli</taxon>
        <taxon>Bacillales</taxon>
        <taxon>Bacillaceae</taxon>
        <taxon>Bacillus</taxon>
    </lineage>
</organism>
<dbReference type="SUPFAM" id="SSF52540">
    <property type="entry name" value="P-loop containing nucleoside triphosphate hydrolases"/>
    <property type="match status" value="1"/>
</dbReference>
<dbReference type="Gene3D" id="3.40.50.300">
    <property type="entry name" value="P-loop containing nucleotide triphosphate hydrolases"/>
    <property type="match status" value="1"/>
</dbReference>
<gene>
    <name evidence="1" type="ORF">BAA01_14865</name>
</gene>
<reference evidence="2" key="1">
    <citation type="submission" date="2016-06" db="EMBL/GenBank/DDBJ databases">
        <authorList>
            <person name="Nascimento L."/>
            <person name="Pereira R.V."/>
            <person name="Martins L.F."/>
            <person name="Quaggio R.B."/>
            <person name="Silva A.M."/>
            <person name="Setubal J.C."/>
        </authorList>
    </citation>
    <scope>NUCLEOTIDE SEQUENCE [LARGE SCALE GENOMIC DNA]</scope>
</reference>
<dbReference type="NCBIfam" id="TIGR00678">
    <property type="entry name" value="holB"/>
    <property type="match status" value="1"/>
</dbReference>
<evidence type="ECO:0000313" key="2">
    <source>
        <dbReference type="Proteomes" id="UP000196475"/>
    </source>
</evidence>
<accession>A0A1Y3PDC6</accession>
<sequence length="323" mass="36591">MGMMAIPGLEGIASRLLRQVARRQLSHAYLFTGPRHREKLELARGLAKALNCASPDEHGDSCDRCAHCRRIDHGNFLDFQVVEPEGESMKIDQIRSLQQFLAVRSHEAEWKVYVLCGAESLTVQAANSLLKMIEEPPSPSVAILLAGHRGQLLTTVASRCQEVAFPPLSPQELAEQLQQSGIQPAYARILSRLEVEPEQAKTLVEGEGFAEALNLVIQWGEEVIRHPVKATRTLQALFQSGRDKWVLGLLILWMRDLLLVQLQQEEGLAFVERRSQLVQQAGQWPQEKLLFFLERFFGLQRQKKMNLNLQLAVEEIIFSSWQK</sequence>